<keyword evidence="2" id="KW-1005">Bacterial flagellum biogenesis</keyword>
<comment type="similarity">
    <text evidence="1">Belongs to the FlgD family.</text>
</comment>
<evidence type="ECO:0000313" key="4">
    <source>
        <dbReference type="EMBL" id="SDL95864.1"/>
    </source>
</evidence>
<keyword evidence="4" id="KW-0969">Cilium</keyword>
<dbReference type="Pfam" id="PF03963">
    <property type="entry name" value="FlgD"/>
    <property type="match status" value="1"/>
</dbReference>
<organism evidence="4 5">
    <name type="scientific">Romboutsia lituseburensis DSM 797</name>
    <dbReference type="NCBI Taxonomy" id="1121325"/>
    <lineage>
        <taxon>Bacteria</taxon>
        <taxon>Bacillati</taxon>
        <taxon>Bacillota</taxon>
        <taxon>Clostridia</taxon>
        <taxon>Peptostreptococcales</taxon>
        <taxon>Peptostreptococcaceae</taxon>
        <taxon>Romboutsia</taxon>
    </lineage>
</organism>
<evidence type="ECO:0000256" key="1">
    <source>
        <dbReference type="ARBA" id="ARBA00010577"/>
    </source>
</evidence>
<evidence type="ECO:0000256" key="2">
    <source>
        <dbReference type="ARBA" id="ARBA00022795"/>
    </source>
</evidence>
<dbReference type="STRING" id="1121325.SAMN04515677_104284"/>
<evidence type="ECO:0000256" key="3">
    <source>
        <dbReference type="SAM" id="MobiDB-lite"/>
    </source>
</evidence>
<dbReference type="EMBL" id="FNGW01000004">
    <property type="protein sequence ID" value="SDL95864.1"/>
    <property type="molecule type" value="Genomic_DNA"/>
</dbReference>
<accession>A0A1G9PAW8</accession>
<dbReference type="Proteomes" id="UP000199068">
    <property type="component" value="Unassembled WGS sequence"/>
</dbReference>
<feature type="compositionally biased region" description="Basic and acidic residues" evidence="3">
    <location>
        <begin position="173"/>
        <end position="198"/>
    </location>
</feature>
<keyword evidence="4" id="KW-0966">Cell projection</keyword>
<name>A0A1G9PAW8_9FIRM</name>
<feature type="region of interest" description="Disordered" evidence="3">
    <location>
        <begin position="172"/>
        <end position="198"/>
    </location>
</feature>
<proteinExistence type="inferred from homology"/>
<feature type="region of interest" description="Disordered" evidence="3">
    <location>
        <begin position="1"/>
        <end position="39"/>
    </location>
</feature>
<reference evidence="4 5" key="1">
    <citation type="submission" date="2016-10" db="EMBL/GenBank/DDBJ databases">
        <authorList>
            <person name="de Groot N.N."/>
        </authorList>
    </citation>
    <scope>NUCLEOTIDE SEQUENCE [LARGE SCALE GENOMIC DNA]</scope>
    <source>
        <strain evidence="4 5">DSM 797</strain>
    </source>
</reference>
<dbReference type="AlphaFoldDB" id="A0A1G9PAW8"/>
<keyword evidence="5" id="KW-1185">Reference proteome</keyword>
<dbReference type="GO" id="GO:0044781">
    <property type="term" value="P:bacterial-type flagellum organization"/>
    <property type="evidence" value="ECO:0007669"/>
    <property type="project" value="UniProtKB-KW"/>
</dbReference>
<protein>
    <submittedName>
        <fullName evidence="4">Flagellar basal-body rod modification protein FlgD</fullName>
    </submittedName>
</protein>
<sequence length="198" mass="21871">MSSINTRTNLNTQTSTQEVKQPKSASKTENGTPIIEQGKENDKDLFLKLLVAQMQNQDPFSPQDPTQYVTQLAQFNSLEQMMSMNDSLEELMGAADAIFINSAMGSATALIGKNIEAYAPVEEGMENSEEEPKKMTGKVESTHIKNGVIYINVRDDKTGELVEVSYGALLKVSNEKIEPEPEPKPEPETDENTKNKGE</sequence>
<feature type="compositionally biased region" description="Polar residues" evidence="3">
    <location>
        <begin position="1"/>
        <end position="31"/>
    </location>
</feature>
<keyword evidence="4" id="KW-0282">Flagellum</keyword>
<dbReference type="RefSeq" id="WP_092725659.1">
    <property type="nucleotide sequence ID" value="NZ_FNGW01000004.1"/>
</dbReference>
<gene>
    <name evidence="4" type="ORF">SAMN04515677_104284</name>
</gene>
<dbReference type="InterPro" id="IPR005648">
    <property type="entry name" value="FlgD"/>
</dbReference>
<evidence type="ECO:0000313" key="5">
    <source>
        <dbReference type="Proteomes" id="UP000199068"/>
    </source>
</evidence>